<evidence type="ECO:0000313" key="2">
    <source>
        <dbReference type="EMBL" id="AIE87908.1"/>
    </source>
</evidence>
<dbReference type="HOGENOM" id="CLU_570797_0_0_0"/>
<reference evidence="2 3" key="1">
    <citation type="journal article" date="2014" name="PLoS ONE">
        <title>The first complete genome sequence of the class fimbriimonadia in the phylum armatimonadetes.</title>
        <authorList>
            <person name="Hu Z.Y."/>
            <person name="Wang Y.Z."/>
            <person name="Im W.T."/>
            <person name="Wang S.Y."/>
            <person name="Zhao G.P."/>
            <person name="Zheng H.J."/>
            <person name="Quan Z.X."/>
        </authorList>
    </citation>
    <scope>NUCLEOTIDE SEQUENCE [LARGE SCALE GENOMIC DNA]</scope>
    <source>
        <strain evidence="2">Gsoil 348</strain>
    </source>
</reference>
<name>A0A068NWK9_FIMGI</name>
<dbReference type="AlphaFoldDB" id="A0A068NWK9"/>
<feature type="chain" id="PRO_5001654310" evidence="1">
    <location>
        <begin position="20"/>
        <end position="478"/>
    </location>
</feature>
<organism evidence="2 3">
    <name type="scientific">Fimbriimonas ginsengisoli Gsoil 348</name>
    <dbReference type="NCBI Taxonomy" id="661478"/>
    <lineage>
        <taxon>Bacteria</taxon>
        <taxon>Bacillati</taxon>
        <taxon>Armatimonadota</taxon>
        <taxon>Fimbriimonadia</taxon>
        <taxon>Fimbriimonadales</taxon>
        <taxon>Fimbriimonadaceae</taxon>
        <taxon>Fimbriimonas</taxon>
    </lineage>
</organism>
<keyword evidence="1" id="KW-0732">Signal</keyword>
<dbReference type="Proteomes" id="UP000027982">
    <property type="component" value="Chromosome"/>
</dbReference>
<gene>
    <name evidence="2" type="ORF">OP10G_4540</name>
</gene>
<evidence type="ECO:0000313" key="3">
    <source>
        <dbReference type="Proteomes" id="UP000027982"/>
    </source>
</evidence>
<proteinExistence type="predicted"/>
<evidence type="ECO:0000256" key="1">
    <source>
        <dbReference type="SAM" id="SignalP"/>
    </source>
</evidence>
<feature type="signal peptide" evidence="1">
    <location>
        <begin position="1"/>
        <end position="19"/>
    </location>
</feature>
<keyword evidence="3" id="KW-1185">Reference proteome</keyword>
<dbReference type="KEGG" id="fgi:OP10G_4540"/>
<protein>
    <submittedName>
        <fullName evidence="2">Uncharacterized protein</fullName>
    </submittedName>
</protein>
<sequence length="478" mass="50233">MKKLVALGAAMVVCTSSFANIMTLAWTASIPNTMTGPMTVKITSDHDAYVLQQVTGMGPAYAQYVDYATGSVAPTGIVGTLHGSGFSSAVPSDITLAGTYRVMLCQQSGPNGVLIGGFTQTSTASTLAWTKLISPTGSINFFPLGIEAGHPATGNPYVFAAWALYDTSTYSFTGYTVAKIDATNGTILAQESGPQIAGTYSPPPCNQTYSATSPPSQRVYQQAKKIIYVNNSDTVYLVGRLNTSTGPLAFLSRWSGTGTTTTDVGLTGGASPNWFNAVDGDGVNAYFGGIGWDSHDFPRTYWGSASPTGAASAVLVSPIYSPPYPLNNDECVSLAYSVDPANNHAHVHMASFALGPNLGATNVYSWDFATGYDGIRTGAIPTNTTTYPGGSLMTIDTLHWNDPTYGYNGIDLSGYNPSTSSPLIKGLYDPGLFDVINPILPLTPRSFKGFASDMSGAYPGVFVLSTNTMGNPILLKYN</sequence>
<accession>A0A068NWK9</accession>
<dbReference type="EMBL" id="CP007139">
    <property type="protein sequence ID" value="AIE87908.1"/>
    <property type="molecule type" value="Genomic_DNA"/>
</dbReference>